<keyword evidence="3" id="KW-1185">Reference proteome</keyword>
<feature type="transmembrane region" description="Helical" evidence="1">
    <location>
        <begin position="27"/>
        <end position="45"/>
    </location>
</feature>
<dbReference type="AlphaFoldDB" id="A0A7X0DA76"/>
<evidence type="ECO:0000313" key="2">
    <source>
        <dbReference type="EMBL" id="MBB6177245.1"/>
    </source>
</evidence>
<reference evidence="2 3" key="1">
    <citation type="submission" date="2020-08" db="EMBL/GenBank/DDBJ databases">
        <title>Genomic Encyclopedia of Type Strains, Phase IV (KMG-IV): sequencing the most valuable type-strain genomes for metagenomic binning, comparative biology and taxonomic classification.</title>
        <authorList>
            <person name="Goeker M."/>
        </authorList>
    </citation>
    <scope>NUCLEOTIDE SEQUENCE [LARGE SCALE GENOMIC DNA]</scope>
    <source>
        <strain evidence="2 3">DSM 23211</strain>
    </source>
</reference>
<keyword evidence="1" id="KW-0812">Transmembrane</keyword>
<accession>A0A7X0DA76</accession>
<gene>
    <name evidence="2" type="ORF">HNQ82_002078</name>
</gene>
<name>A0A7X0DA76_9BACL</name>
<dbReference type="Proteomes" id="UP000523528">
    <property type="component" value="Unassembled WGS sequence"/>
</dbReference>
<evidence type="ECO:0000313" key="3">
    <source>
        <dbReference type="Proteomes" id="UP000523528"/>
    </source>
</evidence>
<organism evidence="2 3">
    <name type="scientific">Anoxybacillus tengchongensis</name>
    <dbReference type="NCBI Taxonomy" id="576944"/>
    <lineage>
        <taxon>Bacteria</taxon>
        <taxon>Bacillati</taxon>
        <taxon>Bacillota</taxon>
        <taxon>Bacilli</taxon>
        <taxon>Bacillales</taxon>
        <taxon>Anoxybacillaceae</taxon>
        <taxon>Anoxybacillus</taxon>
    </lineage>
</organism>
<keyword evidence="1" id="KW-1133">Transmembrane helix</keyword>
<sequence length="73" mass="8576">MLKKFELQPKKMNQKEGRSRMNRYQKIAIGVMLFVPLIFLIVSLLMDRWGFFLWSLAPSFTVGMTGFFVAKDK</sequence>
<comment type="caution">
    <text evidence="2">The sequence shown here is derived from an EMBL/GenBank/DDBJ whole genome shotgun (WGS) entry which is preliminary data.</text>
</comment>
<protein>
    <submittedName>
        <fullName evidence="2">Uncharacterized protein</fullName>
    </submittedName>
</protein>
<proteinExistence type="predicted"/>
<dbReference type="EMBL" id="JACHES010000008">
    <property type="protein sequence ID" value="MBB6177245.1"/>
    <property type="molecule type" value="Genomic_DNA"/>
</dbReference>
<feature type="transmembrane region" description="Helical" evidence="1">
    <location>
        <begin position="51"/>
        <end position="70"/>
    </location>
</feature>
<evidence type="ECO:0000256" key="1">
    <source>
        <dbReference type="SAM" id="Phobius"/>
    </source>
</evidence>
<keyword evidence="1" id="KW-0472">Membrane</keyword>